<protein>
    <submittedName>
        <fullName evidence="2">Uncharacterized protein</fullName>
    </submittedName>
</protein>
<proteinExistence type="predicted"/>
<evidence type="ECO:0000256" key="1">
    <source>
        <dbReference type="SAM" id="MobiDB-lite"/>
    </source>
</evidence>
<feature type="region of interest" description="Disordered" evidence="1">
    <location>
        <begin position="152"/>
        <end position="176"/>
    </location>
</feature>
<gene>
    <name evidence="2" type="ORF">AMON00008_LOCUS14725</name>
</gene>
<feature type="region of interest" description="Disordered" evidence="1">
    <location>
        <begin position="55"/>
        <end position="100"/>
    </location>
</feature>
<organism evidence="2">
    <name type="scientific">Alexandrium monilatum</name>
    <dbReference type="NCBI Taxonomy" id="311494"/>
    <lineage>
        <taxon>Eukaryota</taxon>
        <taxon>Sar</taxon>
        <taxon>Alveolata</taxon>
        <taxon>Dinophyceae</taxon>
        <taxon>Gonyaulacales</taxon>
        <taxon>Pyrocystaceae</taxon>
        <taxon>Alexandrium</taxon>
    </lineage>
</organism>
<dbReference type="EMBL" id="HBNR01022073">
    <property type="protein sequence ID" value="CAE4575106.1"/>
    <property type="molecule type" value="Transcribed_RNA"/>
</dbReference>
<accession>A0A7S4Q7Q9</accession>
<dbReference type="AlphaFoldDB" id="A0A7S4Q7Q9"/>
<sequence>MALAAKVTVPDGNLKAQPAPSAEHGCDPPAEQRALSSFGRRGNCRWGRYCRPLRVGGKGGGSMRPTHFERSRRPCPARAASRRAKARAPSRAAATTQAASLPGTGLRLELRPVGEGGEALARPRVVELGAEALTAEWSEDIVFEGPGAEAVGASEERCGDAGEGEEVNPSKGCEEP</sequence>
<name>A0A7S4Q7Q9_9DINO</name>
<feature type="region of interest" description="Disordered" evidence="1">
    <location>
        <begin position="1"/>
        <end position="31"/>
    </location>
</feature>
<evidence type="ECO:0000313" key="2">
    <source>
        <dbReference type="EMBL" id="CAE4575106.1"/>
    </source>
</evidence>
<reference evidence="2" key="1">
    <citation type="submission" date="2021-01" db="EMBL/GenBank/DDBJ databases">
        <authorList>
            <person name="Corre E."/>
            <person name="Pelletier E."/>
            <person name="Niang G."/>
            <person name="Scheremetjew M."/>
            <person name="Finn R."/>
            <person name="Kale V."/>
            <person name="Holt S."/>
            <person name="Cochrane G."/>
            <person name="Meng A."/>
            <person name="Brown T."/>
            <person name="Cohen L."/>
        </authorList>
    </citation>
    <scope>NUCLEOTIDE SEQUENCE</scope>
    <source>
        <strain evidence="2">CCMP3105</strain>
    </source>
</reference>